<comment type="similarity">
    <text evidence="1">Belongs to the ROK (NagC/XylR) family.</text>
</comment>
<evidence type="ECO:0000313" key="3">
    <source>
        <dbReference type="Proteomes" id="UP000504756"/>
    </source>
</evidence>
<accession>A0A6L2ZUT4</accession>
<dbReference type="Gene3D" id="3.30.420.40">
    <property type="match status" value="2"/>
</dbReference>
<dbReference type="InterPro" id="IPR000600">
    <property type="entry name" value="ROK"/>
</dbReference>
<sequence>MDMKNNGQNLAVFDIGGTAVKYGLWDGEKLLNNASFKTPQTFEILTEKMGSIIRDYPPVKGIAISSPGAVNTVKRRIEGISAVPYLHNRPIFDEIEQCFDLPVAIENDANCAGICEIDYGAGKEAQNAAFLVIGTGVGGAIFINRKLYKGAHLFAGEFGLMKNKAHKTFSETGPLVKAAETYSKETGQKISGKELYDLLDQKNPQATLLIENMLEIISDYLYNIQVSLDPDTIIIGGGMSARKDLPEILQKKLSERLQSYNIDHILPRVVSCHYMNNANLIGAALNFYTIFPKAQR</sequence>
<dbReference type="RefSeq" id="WP_176490231.1">
    <property type="nucleotide sequence ID" value="NZ_BLXU01000004.1"/>
</dbReference>
<dbReference type="GO" id="GO:0016301">
    <property type="term" value="F:kinase activity"/>
    <property type="evidence" value="ECO:0007669"/>
    <property type="project" value="UniProtKB-KW"/>
</dbReference>
<evidence type="ECO:0000256" key="1">
    <source>
        <dbReference type="ARBA" id="ARBA00006479"/>
    </source>
</evidence>
<proteinExistence type="inferred from homology"/>
<gene>
    <name evidence="2" type="ORF">ikelab_08110</name>
</gene>
<comment type="caution">
    <text evidence="2">The sequence shown here is derived from an EMBL/GenBank/DDBJ whole genome shotgun (WGS) entry which is preliminary data.</text>
</comment>
<keyword evidence="2" id="KW-0808">Transferase</keyword>
<dbReference type="Pfam" id="PF00480">
    <property type="entry name" value="ROK"/>
    <property type="match status" value="1"/>
</dbReference>
<dbReference type="PANTHER" id="PTHR18964:SF170">
    <property type="entry name" value="SUGAR KINASE"/>
    <property type="match status" value="1"/>
</dbReference>
<dbReference type="SUPFAM" id="SSF53067">
    <property type="entry name" value="Actin-like ATPase domain"/>
    <property type="match status" value="1"/>
</dbReference>
<protein>
    <submittedName>
        <fullName evidence="2">N-acetylmannosamine kinase</fullName>
    </submittedName>
</protein>
<dbReference type="Proteomes" id="UP000504756">
    <property type="component" value="Unassembled WGS sequence"/>
</dbReference>
<dbReference type="PANTHER" id="PTHR18964">
    <property type="entry name" value="ROK (REPRESSOR, ORF, KINASE) FAMILY"/>
    <property type="match status" value="1"/>
</dbReference>
<dbReference type="CDD" id="cd24152">
    <property type="entry name" value="ASKHA_NBD_ROK-like"/>
    <property type="match status" value="1"/>
</dbReference>
<organism evidence="2 3">
    <name type="scientific">Lactococcus garvieae</name>
    <dbReference type="NCBI Taxonomy" id="1363"/>
    <lineage>
        <taxon>Bacteria</taxon>
        <taxon>Bacillati</taxon>
        <taxon>Bacillota</taxon>
        <taxon>Bacilli</taxon>
        <taxon>Lactobacillales</taxon>
        <taxon>Streptococcaceae</taxon>
        <taxon>Lactococcus</taxon>
    </lineage>
</organism>
<dbReference type="AlphaFoldDB" id="A0A6L2ZUT4"/>
<evidence type="ECO:0000313" key="2">
    <source>
        <dbReference type="EMBL" id="GFO51536.1"/>
    </source>
</evidence>
<dbReference type="InterPro" id="IPR043129">
    <property type="entry name" value="ATPase_NBD"/>
</dbReference>
<dbReference type="EMBL" id="BLXU01000004">
    <property type="protein sequence ID" value="GFO51536.1"/>
    <property type="molecule type" value="Genomic_DNA"/>
</dbReference>
<name>A0A6L2ZUT4_9LACT</name>
<keyword evidence="2" id="KW-0418">Kinase</keyword>
<reference evidence="2 3" key="1">
    <citation type="submission" date="2020-06" db="EMBL/GenBank/DDBJ databases">
        <title>Draft genome sequence of Lactic acid bacteria from Okinawan-style tofu.</title>
        <authorList>
            <person name="Takara I."/>
            <person name="Ikematsu S."/>
        </authorList>
    </citation>
    <scope>NUCLEOTIDE SEQUENCE [LARGE SCALE GENOMIC DNA]</scope>
    <source>
        <strain evidence="3">lg38</strain>
    </source>
</reference>